<evidence type="ECO:0000313" key="3">
    <source>
        <dbReference type="Proteomes" id="UP000263753"/>
    </source>
</evidence>
<keyword evidence="1" id="KW-1133">Transmembrane helix</keyword>
<gene>
    <name evidence="2" type="ORF">CDG60_13965</name>
</gene>
<dbReference type="EMBL" id="CP032134">
    <property type="protein sequence ID" value="AXY57567.1"/>
    <property type="molecule type" value="Genomic_DNA"/>
</dbReference>
<dbReference type="RefSeq" id="WP_087514317.1">
    <property type="nucleotide sequence ID" value="NZ_CP032134.1"/>
</dbReference>
<accession>A0A3B7M1D5</accession>
<organism evidence="2 3">
    <name type="scientific">Acinetobacter chinensis</name>
    <dbReference type="NCBI Taxonomy" id="2004650"/>
    <lineage>
        <taxon>Bacteria</taxon>
        <taxon>Pseudomonadati</taxon>
        <taxon>Pseudomonadota</taxon>
        <taxon>Gammaproteobacteria</taxon>
        <taxon>Moraxellales</taxon>
        <taxon>Moraxellaceae</taxon>
        <taxon>Acinetobacter</taxon>
    </lineage>
</organism>
<reference evidence="3" key="1">
    <citation type="submission" date="2018-09" db="EMBL/GenBank/DDBJ databases">
        <title>The complete genome of Acinetobacter sp. strain WCHAc010005.</title>
        <authorList>
            <person name="Hu Y."/>
            <person name="Long H."/>
            <person name="Feng Y."/>
            <person name="Zong Z."/>
        </authorList>
    </citation>
    <scope>NUCLEOTIDE SEQUENCE [LARGE SCALE GENOMIC DNA]</scope>
    <source>
        <strain evidence="3">WCHAc010005</strain>
    </source>
</reference>
<keyword evidence="1" id="KW-0472">Membrane</keyword>
<dbReference type="KEGG" id="achi:CDG60_13965"/>
<feature type="transmembrane region" description="Helical" evidence="1">
    <location>
        <begin position="70"/>
        <end position="97"/>
    </location>
</feature>
<keyword evidence="1" id="KW-0812">Transmembrane</keyword>
<sequence>MSVIDPAKLKTVSNDKILQVEDGSTNNKPEPSNENLNKQLNSESEELDKQLKIKATQNDHTRDQKWKDHFAFAFICAFWILWLLFIVMCISLIWHWITPASWQWLNTEQLDKIKVIILAALASKAISNKIEKS</sequence>
<evidence type="ECO:0000313" key="2">
    <source>
        <dbReference type="EMBL" id="AXY57567.1"/>
    </source>
</evidence>
<proteinExistence type="predicted"/>
<protein>
    <submittedName>
        <fullName evidence="2">Uncharacterized protein</fullName>
    </submittedName>
</protein>
<name>A0A3B7M1D5_9GAMM</name>
<dbReference type="AlphaFoldDB" id="A0A3B7M1D5"/>
<evidence type="ECO:0000256" key="1">
    <source>
        <dbReference type="SAM" id="Phobius"/>
    </source>
</evidence>
<dbReference type="Proteomes" id="UP000263753">
    <property type="component" value="Chromosome"/>
</dbReference>